<dbReference type="Gene3D" id="3.80.10.10">
    <property type="entry name" value="Ribonuclease Inhibitor"/>
    <property type="match status" value="2"/>
</dbReference>
<feature type="domain" description="Disease resistance protein At4g27190-like leucine-rich repeats" evidence="3">
    <location>
        <begin position="36"/>
        <end position="159"/>
    </location>
</feature>
<evidence type="ECO:0000256" key="2">
    <source>
        <dbReference type="SAM" id="SignalP"/>
    </source>
</evidence>
<keyword evidence="1" id="KW-0611">Plant defense</keyword>
<dbReference type="EMBL" id="PGOL01005811">
    <property type="protein sequence ID" value="PKI34592.1"/>
    <property type="molecule type" value="Genomic_DNA"/>
</dbReference>
<proteinExistence type="predicted"/>
<dbReference type="InterPro" id="IPR057135">
    <property type="entry name" value="At4g27190-like_LRR"/>
</dbReference>
<dbReference type="PANTHER" id="PTHR36766:SF55">
    <property type="entry name" value="OS11G0492900 PROTEIN"/>
    <property type="match status" value="1"/>
</dbReference>
<evidence type="ECO:0000259" key="3">
    <source>
        <dbReference type="Pfam" id="PF23247"/>
    </source>
</evidence>
<name>A0A2I0HSC0_PUNGR</name>
<evidence type="ECO:0000313" key="5">
    <source>
        <dbReference type="Proteomes" id="UP000233551"/>
    </source>
</evidence>
<organism evidence="4 5">
    <name type="scientific">Punica granatum</name>
    <name type="common">Pomegranate</name>
    <dbReference type="NCBI Taxonomy" id="22663"/>
    <lineage>
        <taxon>Eukaryota</taxon>
        <taxon>Viridiplantae</taxon>
        <taxon>Streptophyta</taxon>
        <taxon>Embryophyta</taxon>
        <taxon>Tracheophyta</taxon>
        <taxon>Spermatophyta</taxon>
        <taxon>Magnoliopsida</taxon>
        <taxon>eudicotyledons</taxon>
        <taxon>Gunneridae</taxon>
        <taxon>Pentapetalae</taxon>
        <taxon>rosids</taxon>
        <taxon>malvids</taxon>
        <taxon>Myrtales</taxon>
        <taxon>Lythraceae</taxon>
        <taxon>Punica</taxon>
    </lineage>
</organism>
<accession>A0A2I0HSC0</accession>
<protein>
    <recommendedName>
        <fullName evidence="3">Disease resistance protein At4g27190-like leucine-rich repeats domain-containing protein</fullName>
    </recommendedName>
</protein>
<keyword evidence="2" id="KW-0732">Signal</keyword>
<dbReference type="AlphaFoldDB" id="A0A2I0HSC0"/>
<reference evidence="4 5" key="1">
    <citation type="submission" date="2017-11" db="EMBL/GenBank/DDBJ databases">
        <title>De-novo sequencing of pomegranate (Punica granatum L.) genome.</title>
        <authorList>
            <person name="Akparov Z."/>
            <person name="Amiraslanov A."/>
            <person name="Hajiyeva S."/>
            <person name="Abbasov M."/>
            <person name="Kaur K."/>
            <person name="Hamwieh A."/>
            <person name="Solovyev V."/>
            <person name="Salamov A."/>
            <person name="Braich B."/>
            <person name="Kosarev P."/>
            <person name="Mahmoud A."/>
            <person name="Hajiyev E."/>
            <person name="Babayeva S."/>
            <person name="Izzatullayeva V."/>
            <person name="Mammadov A."/>
            <person name="Mammadov A."/>
            <person name="Sharifova S."/>
            <person name="Ojaghi J."/>
            <person name="Eynullazada K."/>
            <person name="Bayramov B."/>
            <person name="Abdulazimova A."/>
            <person name="Shahmuradov I."/>
        </authorList>
    </citation>
    <scope>NUCLEOTIDE SEQUENCE [LARGE SCALE GENOMIC DNA]</scope>
    <source>
        <strain evidence="5">cv. AG2017</strain>
        <tissue evidence="4">Leaf</tissue>
    </source>
</reference>
<dbReference type="Pfam" id="PF23247">
    <property type="entry name" value="LRR_RPS2"/>
    <property type="match status" value="1"/>
</dbReference>
<gene>
    <name evidence="4" type="ORF">CRG98_044986</name>
</gene>
<evidence type="ECO:0000256" key="1">
    <source>
        <dbReference type="ARBA" id="ARBA00022821"/>
    </source>
</evidence>
<dbReference type="Proteomes" id="UP000233551">
    <property type="component" value="Unassembled WGS sequence"/>
</dbReference>
<keyword evidence="5" id="KW-1185">Reference proteome</keyword>
<feature type="chain" id="PRO_5014136193" description="Disease resistance protein At4g27190-like leucine-rich repeats domain-containing protein" evidence="2">
    <location>
        <begin position="18"/>
        <end position="230"/>
    </location>
</feature>
<dbReference type="SUPFAM" id="SSF52047">
    <property type="entry name" value="RNI-like"/>
    <property type="match status" value="1"/>
</dbReference>
<sequence length="230" mass="26691">MTLFISVSSIYLSAVTLLTIDSMEDEEHLPVELFGSLPSLVSLIIRECHRLKDLCGRAILRYLPALESLEISYCEELDLSIEDDDNDGDDERKHGLQQQGHCKLRHLMIIGIEKMEALPGWLQYLSNLKYLGISHCHGLKSLLPGRLILPLLSTLERWEQRSCPELDSMGPPDPVNYKMGLIGRWIRRNINRDLIGHWTLWHINMAQIGCWTRRNRKRDLIGRWTRRNIN</sequence>
<evidence type="ECO:0000313" key="4">
    <source>
        <dbReference type="EMBL" id="PKI34592.1"/>
    </source>
</evidence>
<feature type="signal peptide" evidence="2">
    <location>
        <begin position="1"/>
        <end position="17"/>
    </location>
</feature>
<dbReference type="GO" id="GO:0006952">
    <property type="term" value="P:defense response"/>
    <property type="evidence" value="ECO:0007669"/>
    <property type="project" value="UniProtKB-KW"/>
</dbReference>
<dbReference type="InterPro" id="IPR032675">
    <property type="entry name" value="LRR_dom_sf"/>
</dbReference>
<dbReference type="PANTHER" id="PTHR36766">
    <property type="entry name" value="PLANT BROAD-SPECTRUM MILDEW RESISTANCE PROTEIN RPW8"/>
    <property type="match status" value="1"/>
</dbReference>
<comment type="caution">
    <text evidence="4">The sequence shown here is derived from an EMBL/GenBank/DDBJ whole genome shotgun (WGS) entry which is preliminary data.</text>
</comment>